<dbReference type="EMBL" id="SNRY01002636">
    <property type="protein sequence ID" value="KAA6324156.1"/>
    <property type="molecule type" value="Genomic_DNA"/>
</dbReference>
<accession>A0A5J4QQP7</accession>
<dbReference type="AlphaFoldDB" id="A0A5J4QQP7"/>
<sequence length="83" mass="9674">MKSQQEVHIRLYKNSVQLAYINESTSKSALLSLLKELINCPEEDLNQLTFTVSDRGKRYHVNIEVFKKLHRGEISSEELLKKL</sequence>
<name>A0A5J4QQP7_9ZZZZ</name>
<proteinExistence type="predicted"/>
<gene>
    <name evidence="1" type="ORF">EZS27_026483</name>
</gene>
<protein>
    <submittedName>
        <fullName evidence="1">Uncharacterized protein</fullName>
    </submittedName>
</protein>
<reference evidence="1" key="1">
    <citation type="submission" date="2019-03" db="EMBL/GenBank/DDBJ databases">
        <title>Single cell metagenomics reveals metabolic interactions within the superorganism composed of flagellate Streblomastix strix and complex community of Bacteroidetes bacteria on its surface.</title>
        <authorList>
            <person name="Treitli S.C."/>
            <person name="Kolisko M."/>
            <person name="Husnik F."/>
            <person name="Keeling P."/>
            <person name="Hampl V."/>
        </authorList>
    </citation>
    <scope>NUCLEOTIDE SEQUENCE</scope>
    <source>
        <strain evidence="1">STM</strain>
    </source>
</reference>
<evidence type="ECO:0000313" key="1">
    <source>
        <dbReference type="EMBL" id="KAA6324156.1"/>
    </source>
</evidence>
<organism evidence="1">
    <name type="scientific">termite gut metagenome</name>
    <dbReference type="NCBI Taxonomy" id="433724"/>
    <lineage>
        <taxon>unclassified sequences</taxon>
        <taxon>metagenomes</taxon>
        <taxon>organismal metagenomes</taxon>
    </lineage>
</organism>
<comment type="caution">
    <text evidence="1">The sequence shown here is derived from an EMBL/GenBank/DDBJ whole genome shotgun (WGS) entry which is preliminary data.</text>
</comment>